<evidence type="ECO:0000313" key="2">
    <source>
        <dbReference type="Proteomes" id="UP001062846"/>
    </source>
</evidence>
<accession>A0ACC0MH21</accession>
<gene>
    <name evidence="1" type="ORF">RHMOL_Rhmol09G0250400</name>
</gene>
<proteinExistence type="predicted"/>
<comment type="caution">
    <text evidence="1">The sequence shown here is derived from an EMBL/GenBank/DDBJ whole genome shotgun (WGS) entry which is preliminary data.</text>
</comment>
<dbReference type="Proteomes" id="UP001062846">
    <property type="component" value="Chromosome 9"/>
</dbReference>
<protein>
    <submittedName>
        <fullName evidence="1">Uncharacterized protein</fullName>
    </submittedName>
</protein>
<organism evidence="1 2">
    <name type="scientific">Rhododendron molle</name>
    <name type="common">Chinese azalea</name>
    <name type="synonym">Azalea mollis</name>
    <dbReference type="NCBI Taxonomy" id="49168"/>
    <lineage>
        <taxon>Eukaryota</taxon>
        <taxon>Viridiplantae</taxon>
        <taxon>Streptophyta</taxon>
        <taxon>Embryophyta</taxon>
        <taxon>Tracheophyta</taxon>
        <taxon>Spermatophyta</taxon>
        <taxon>Magnoliopsida</taxon>
        <taxon>eudicotyledons</taxon>
        <taxon>Gunneridae</taxon>
        <taxon>Pentapetalae</taxon>
        <taxon>asterids</taxon>
        <taxon>Ericales</taxon>
        <taxon>Ericaceae</taxon>
        <taxon>Ericoideae</taxon>
        <taxon>Rhodoreae</taxon>
        <taxon>Rhododendron</taxon>
    </lineage>
</organism>
<sequence>MLSFGELLDMFPDGVAYNYGFRWCTRQRSVVWCLITLSALSVRFYYKCFREVSKGDVLLKPKLFAVYILSYVQWCLDGRCSDIGLLAPEKRKGSCLVIYWFV</sequence>
<name>A0ACC0MH21_RHOML</name>
<evidence type="ECO:0000313" key="1">
    <source>
        <dbReference type="EMBL" id="KAI8540277.1"/>
    </source>
</evidence>
<reference evidence="1" key="1">
    <citation type="submission" date="2022-02" db="EMBL/GenBank/DDBJ databases">
        <title>Plant Genome Project.</title>
        <authorList>
            <person name="Zhang R.-G."/>
        </authorList>
    </citation>
    <scope>NUCLEOTIDE SEQUENCE</scope>
    <source>
        <strain evidence="1">AT1</strain>
    </source>
</reference>
<keyword evidence="2" id="KW-1185">Reference proteome</keyword>
<dbReference type="EMBL" id="CM046396">
    <property type="protein sequence ID" value="KAI8540277.1"/>
    <property type="molecule type" value="Genomic_DNA"/>
</dbReference>